<comment type="caution">
    <text evidence="4">The sequence shown here is derived from an EMBL/GenBank/DDBJ whole genome shotgun (WGS) entry which is preliminary data.</text>
</comment>
<evidence type="ECO:0000313" key="5">
    <source>
        <dbReference type="Proteomes" id="UP000797356"/>
    </source>
</evidence>
<dbReference type="InterPro" id="IPR001202">
    <property type="entry name" value="WW_dom"/>
</dbReference>
<dbReference type="InterPro" id="IPR036020">
    <property type="entry name" value="WW_dom_sf"/>
</dbReference>
<dbReference type="SUPFAM" id="SSF51045">
    <property type="entry name" value="WW domain"/>
    <property type="match status" value="1"/>
</dbReference>
<evidence type="ECO:0000256" key="1">
    <source>
        <dbReference type="SAM" id="Coils"/>
    </source>
</evidence>
<gene>
    <name evidence="4" type="ORF">COCNU_01G013390</name>
</gene>
<name>A0A8K0HVP4_COCNU</name>
<feature type="region of interest" description="Disordered" evidence="2">
    <location>
        <begin position="582"/>
        <end position="605"/>
    </location>
</feature>
<dbReference type="SMART" id="SM00456">
    <property type="entry name" value="WW"/>
    <property type="match status" value="1"/>
</dbReference>
<keyword evidence="1" id="KW-0175">Coiled coil</keyword>
<feature type="region of interest" description="Disordered" evidence="2">
    <location>
        <begin position="39"/>
        <end position="76"/>
    </location>
</feature>
<reference evidence="4" key="2">
    <citation type="submission" date="2019-07" db="EMBL/GenBank/DDBJ databases">
        <authorList>
            <person name="Yang Y."/>
            <person name="Bocs S."/>
            <person name="Baudouin L."/>
        </authorList>
    </citation>
    <scope>NUCLEOTIDE SEQUENCE</scope>
    <source>
        <tissue evidence="4">Spear leaf of Hainan Tall coconut</tissue>
    </source>
</reference>
<dbReference type="Pfam" id="PF00397">
    <property type="entry name" value="WW"/>
    <property type="match status" value="1"/>
</dbReference>
<reference evidence="4" key="1">
    <citation type="journal article" date="2017" name="Gigascience">
        <title>The genome draft of coconut (Cocos nucifera).</title>
        <authorList>
            <person name="Xiao Y."/>
            <person name="Xu P."/>
            <person name="Fan H."/>
            <person name="Baudouin L."/>
            <person name="Xia W."/>
            <person name="Bocs S."/>
            <person name="Xu J."/>
            <person name="Li Q."/>
            <person name="Guo A."/>
            <person name="Zhou L."/>
            <person name="Li J."/>
            <person name="Wu Y."/>
            <person name="Ma Z."/>
            <person name="Armero A."/>
            <person name="Issali A.E."/>
            <person name="Liu N."/>
            <person name="Peng M."/>
            <person name="Yang Y."/>
        </authorList>
    </citation>
    <scope>NUCLEOTIDE SEQUENCE</scope>
    <source>
        <tissue evidence="4">Spear leaf of Hainan Tall coconut</tissue>
    </source>
</reference>
<evidence type="ECO:0000313" key="4">
    <source>
        <dbReference type="EMBL" id="KAG1327405.1"/>
    </source>
</evidence>
<evidence type="ECO:0000256" key="2">
    <source>
        <dbReference type="SAM" id="MobiDB-lite"/>
    </source>
</evidence>
<dbReference type="AlphaFoldDB" id="A0A8K0HVP4"/>
<dbReference type="Proteomes" id="UP000797356">
    <property type="component" value="Chromosome 1"/>
</dbReference>
<feature type="compositionally biased region" description="Low complexity" evidence="2">
    <location>
        <begin position="582"/>
        <end position="595"/>
    </location>
</feature>
<evidence type="ECO:0000259" key="3">
    <source>
        <dbReference type="PROSITE" id="PS50020"/>
    </source>
</evidence>
<feature type="compositionally biased region" description="Basic and acidic residues" evidence="2">
    <location>
        <begin position="63"/>
        <end position="76"/>
    </location>
</feature>
<accession>A0A8K0HVP4</accession>
<dbReference type="PROSITE" id="PS01159">
    <property type="entry name" value="WW_DOMAIN_1"/>
    <property type="match status" value="1"/>
</dbReference>
<keyword evidence="5" id="KW-1185">Reference proteome</keyword>
<dbReference type="PANTHER" id="PTHR47852:SF2">
    <property type="entry name" value="WW DOMAIN-CONTAINING PROTEIN"/>
    <property type="match status" value="1"/>
</dbReference>
<dbReference type="EMBL" id="CM017872">
    <property type="protein sequence ID" value="KAG1327405.1"/>
    <property type="molecule type" value="Genomic_DNA"/>
</dbReference>
<dbReference type="OrthoDB" id="2367685at2759"/>
<feature type="coiled-coil region" evidence="1">
    <location>
        <begin position="2"/>
        <end position="33"/>
    </location>
</feature>
<protein>
    <recommendedName>
        <fullName evidence="3">WW domain-containing protein</fullName>
    </recommendedName>
</protein>
<dbReference type="PROSITE" id="PS50020">
    <property type="entry name" value="WW_DOMAIN_2"/>
    <property type="match status" value="1"/>
</dbReference>
<dbReference type="CDD" id="cd00201">
    <property type="entry name" value="WW"/>
    <property type="match status" value="1"/>
</dbReference>
<dbReference type="PANTHER" id="PTHR47852">
    <property type="entry name" value="OS06G0298400 PROTEIN"/>
    <property type="match status" value="1"/>
</dbReference>
<dbReference type="Gene3D" id="2.20.70.10">
    <property type="match status" value="1"/>
</dbReference>
<proteinExistence type="predicted"/>
<sequence>MLNKVEGELASEKKKVAEAKKEMEEKIAEAGRLWWRSSKVQESADAGGNTRNNIEKATSAGDIKQDSDKLHTVKNEDGNDAKECEINFVATGCDESDSTTKTVPDASGMQIIDMTGGWKVVMHEKSNQCYYWNTVTGETSWEIPIHDELALGAGTSNEGNVSFAIEEKVYFNVPAYAHSDTQLAAYSNVLVADGDGDGHSIPKSTETYGSVEIGANGEVVHVAYDVNQGLTHYNSSLVGVSCEESSALSAFGSSQQSTVLLSEHMTDSGEDRPMSSDEDELLTRPGGCHEIVSVHSARLVKCGENLLRRLKAFEGSQNSLDGFQWIVKEIEVRISDCKALSSCGSSLLPFWWHTVSRLKQLESAVAKWESSCLVQSNTAAKWKLSKIRPGGKTIGMGSEKEAEVLLPKVDSHAEDMDMDVEMEVDEETVAGQTVTAYYAPVAGEVTSANYYAQADGSRIAEPQPLSYYESAVASAFPGVAADVNPTEPVSYYDLSSGADPHAPVVTSGASEFYIVSAPVGYHSLVAELDHAESVGFAMDSERTSLCQVKLASDISAVTSEVETASVQAASVASTVQAAGTASANGSATAAPSSAALKNLSKDQSP</sequence>
<feature type="domain" description="WW" evidence="3">
    <location>
        <begin position="112"/>
        <end position="146"/>
    </location>
</feature>
<organism evidence="4 5">
    <name type="scientific">Cocos nucifera</name>
    <name type="common">Coconut palm</name>
    <dbReference type="NCBI Taxonomy" id="13894"/>
    <lineage>
        <taxon>Eukaryota</taxon>
        <taxon>Viridiplantae</taxon>
        <taxon>Streptophyta</taxon>
        <taxon>Embryophyta</taxon>
        <taxon>Tracheophyta</taxon>
        <taxon>Spermatophyta</taxon>
        <taxon>Magnoliopsida</taxon>
        <taxon>Liliopsida</taxon>
        <taxon>Arecaceae</taxon>
        <taxon>Arecoideae</taxon>
        <taxon>Cocoseae</taxon>
        <taxon>Attaleinae</taxon>
        <taxon>Cocos</taxon>
    </lineage>
</organism>